<evidence type="ECO:0000313" key="1">
    <source>
        <dbReference type="EMBL" id="CAE0099415.1"/>
    </source>
</evidence>
<sequence>MFLSQWADEYEVGPLKSLCEEHIIKHLPVDGEALRHAITYNLHQRVAQCIRKMKLDPVKYVDELLLLASSSTVEHMRNAWPDICKSAGMDAFEMPDVGQIRCMWPFVSRAIHANSMESALKPKKQKLERLEREMADLPGELYLHLPKAASADVKGRSWMTERVRSLLRSVP</sequence>
<gene>
    <name evidence="1" type="ORF">HERI1096_LOCUS1669</name>
</gene>
<dbReference type="EMBL" id="HBHX01003002">
    <property type="protein sequence ID" value="CAE0099415.1"/>
    <property type="molecule type" value="Transcribed_RNA"/>
</dbReference>
<name>A0A7S3AEN9_9EUKA</name>
<accession>A0A7S3AEN9</accession>
<proteinExistence type="predicted"/>
<reference evidence="1" key="1">
    <citation type="submission" date="2021-01" db="EMBL/GenBank/DDBJ databases">
        <authorList>
            <person name="Corre E."/>
            <person name="Pelletier E."/>
            <person name="Niang G."/>
            <person name="Scheremetjew M."/>
            <person name="Finn R."/>
            <person name="Kale V."/>
            <person name="Holt S."/>
            <person name="Cochrane G."/>
            <person name="Meng A."/>
            <person name="Brown T."/>
            <person name="Cohen L."/>
        </authorList>
    </citation>
    <scope>NUCLEOTIDE SEQUENCE</scope>
    <source>
        <strain evidence="1">CCMP281</strain>
    </source>
</reference>
<organism evidence="1">
    <name type="scientific">Haptolina ericina</name>
    <dbReference type="NCBI Taxonomy" id="156174"/>
    <lineage>
        <taxon>Eukaryota</taxon>
        <taxon>Haptista</taxon>
        <taxon>Haptophyta</taxon>
        <taxon>Prymnesiophyceae</taxon>
        <taxon>Prymnesiales</taxon>
        <taxon>Prymnesiaceae</taxon>
        <taxon>Haptolina</taxon>
    </lineage>
</organism>
<protein>
    <submittedName>
        <fullName evidence="1">Uncharacterized protein</fullName>
    </submittedName>
</protein>
<dbReference type="AlphaFoldDB" id="A0A7S3AEN9"/>